<feature type="transmembrane region" description="Helical" evidence="1">
    <location>
        <begin position="25"/>
        <end position="46"/>
    </location>
</feature>
<dbReference type="OrthoDB" id="9794683at2"/>
<evidence type="ECO:0000313" key="3">
    <source>
        <dbReference type="Proteomes" id="UP000256980"/>
    </source>
</evidence>
<evidence type="ECO:0000313" key="2">
    <source>
        <dbReference type="EMBL" id="RED43241.1"/>
    </source>
</evidence>
<dbReference type="Pfam" id="PF04307">
    <property type="entry name" value="YdjM"/>
    <property type="match status" value="1"/>
</dbReference>
<keyword evidence="1" id="KW-1133">Transmembrane helix</keyword>
<keyword evidence="1" id="KW-0472">Membrane</keyword>
<name>A0A3D9H253_9FLAO</name>
<gene>
    <name evidence="2" type="ORF">DFQ10_106154</name>
</gene>
<feature type="transmembrane region" description="Helical" evidence="1">
    <location>
        <begin position="58"/>
        <end position="76"/>
    </location>
</feature>
<dbReference type="EMBL" id="QRDV01000006">
    <property type="protein sequence ID" value="RED43241.1"/>
    <property type="molecule type" value="Genomic_DNA"/>
</dbReference>
<feature type="transmembrane region" description="Helical" evidence="1">
    <location>
        <begin position="150"/>
        <end position="167"/>
    </location>
</feature>
<sequence length="169" mass="18857">MASIFGHGLVAYTTSKLLDSKSNRILLILAISSTVLPDLDVLAFKFGIDYLHPLGHRGFTHSILFAFIWSMFLSLLFGKVRKLLFAIVIFISTVSHAILDAMTTGGEGVGFFIPFDNSRYFFSLRPIKVSPIGINEFFSEWGINVLLSELKYIGVPCFVVLAILFCVRK</sequence>
<dbReference type="Proteomes" id="UP000256980">
    <property type="component" value="Unassembled WGS sequence"/>
</dbReference>
<dbReference type="PANTHER" id="PTHR35531:SF1">
    <property type="entry name" value="INNER MEMBRANE PROTEIN YBCI-RELATED"/>
    <property type="match status" value="1"/>
</dbReference>
<accession>A0A3D9H253</accession>
<keyword evidence="1" id="KW-0812">Transmembrane</keyword>
<evidence type="ECO:0000256" key="1">
    <source>
        <dbReference type="SAM" id="Phobius"/>
    </source>
</evidence>
<keyword evidence="3" id="KW-1185">Reference proteome</keyword>
<organism evidence="2 3">
    <name type="scientific">Winogradskyella eximia</name>
    <dbReference type="NCBI Taxonomy" id="262006"/>
    <lineage>
        <taxon>Bacteria</taxon>
        <taxon>Pseudomonadati</taxon>
        <taxon>Bacteroidota</taxon>
        <taxon>Flavobacteriia</taxon>
        <taxon>Flavobacteriales</taxon>
        <taxon>Flavobacteriaceae</taxon>
        <taxon>Winogradskyella</taxon>
    </lineage>
</organism>
<dbReference type="PANTHER" id="PTHR35531">
    <property type="entry name" value="INNER MEMBRANE PROTEIN YBCI-RELATED"/>
    <property type="match status" value="1"/>
</dbReference>
<dbReference type="InterPro" id="IPR007404">
    <property type="entry name" value="YdjM-like"/>
</dbReference>
<reference evidence="2 3" key="1">
    <citation type="submission" date="2018-07" db="EMBL/GenBank/DDBJ databases">
        <title>Genomic Encyclopedia of Type Strains, Phase III (KMG-III): the genomes of soil and plant-associated and newly described type strains.</title>
        <authorList>
            <person name="Whitman W."/>
        </authorList>
    </citation>
    <scope>NUCLEOTIDE SEQUENCE [LARGE SCALE GENOMIC DNA]</scope>
    <source>
        <strain evidence="2 3">CECT 7946</strain>
    </source>
</reference>
<comment type="caution">
    <text evidence="2">The sequence shown here is derived from an EMBL/GenBank/DDBJ whole genome shotgun (WGS) entry which is preliminary data.</text>
</comment>
<proteinExistence type="predicted"/>
<feature type="transmembrane region" description="Helical" evidence="1">
    <location>
        <begin position="83"/>
        <end position="99"/>
    </location>
</feature>
<dbReference type="AlphaFoldDB" id="A0A3D9H253"/>
<dbReference type="RefSeq" id="WP_115817926.1">
    <property type="nucleotide sequence ID" value="NZ_QRDV01000006.1"/>
</dbReference>
<protein>
    <submittedName>
        <fullName evidence="2">Inner membrane protein</fullName>
    </submittedName>
</protein>